<reference evidence="1" key="1">
    <citation type="journal article" date="2017" name="Nature">
        <title>The sunflower genome provides insights into oil metabolism, flowering and Asterid evolution.</title>
        <authorList>
            <person name="Badouin H."/>
            <person name="Gouzy J."/>
            <person name="Grassa C.J."/>
            <person name="Murat F."/>
            <person name="Staton S.E."/>
            <person name="Cottret L."/>
            <person name="Lelandais-Briere C."/>
            <person name="Owens G.L."/>
            <person name="Carrere S."/>
            <person name="Mayjonade B."/>
            <person name="Legrand L."/>
            <person name="Gill N."/>
            <person name="Kane N.C."/>
            <person name="Bowers J.E."/>
            <person name="Hubner S."/>
            <person name="Bellec A."/>
            <person name="Berard A."/>
            <person name="Berges H."/>
            <person name="Blanchet N."/>
            <person name="Boniface M.C."/>
            <person name="Brunel D."/>
            <person name="Catrice O."/>
            <person name="Chaidir N."/>
            <person name="Claudel C."/>
            <person name="Donnadieu C."/>
            <person name="Faraut T."/>
            <person name="Fievet G."/>
            <person name="Helmstetter N."/>
            <person name="King M."/>
            <person name="Knapp S.J."/>
            <person name="Lai Z."/>
            <person name="Le Paslier M.C."/>
            <person name="Lippi Y."/>
            <person name="Lorenzon L."/>
            <person name="Mandel J.R."/>
            <person name="Marage G."/>
            <person name="Marchand G."/>
            <person name="Marquand E."/>
            <person name="Bret-Mestries E."/>
            <person name="Morien E."/>
            <person name="Nambeesan S."/>
            <person name="Nguyen T."/>
            <person name="Pegot-Espagnet P."/>
            <person name="Pouilly N."/>
            <person name="Raftis F."/>
            <person name="Sallet E."/>
            <person name="Schiex T."/>
            <person name="Thomas J."/>
            <person name="Vandecasteele C."/>
            <person name="Vares D."/>
            <person name="Vear F."/>
            <person name="Vautrin S."/>
            <person name="Crespi M."/>
            <person name="Mangin B."/>
            <person name="Burke J.M."/>
            <person name="Salse J."/>
            <person name="Munos S."/>
            <person name="Vincourt P."/>
            <person name="Rieseberg L.H."/>
            <person name="Langlade N.B."/>
        </authorList>
    </citation>
    <scope>NUCLEOTIDE SEQUENCE</scope>
    <source>
        <tissue evidence="1">Leaves</tissue>
    </source>
</reference>
<evidence type="ECO:0000313" key="2">
    <source>
        <dbReference type="Proteomes" id="UP000215914"/>
    </source>
</evidence>
<gene>
    <name evidence="1" type="ORF">HanXRQr2_Chr05g0225991</name>
</gene>
<name>A0A9K3NPM3_HELAN</name>
<evidence type="ECO:0000313" key="1">
    <source>
        <dbReference type="EMBL" id="KAF5806813.1"/>
    </source>
</evidence>
<keyword evidence="2" id="KW-1185">Reference proteome</keyword>
<dbReference type="EMBL" id="MNCJ02000320">
    <property type="protein sequence ID" value="KAF5806813.1"/>
    <property type="molecule type" value="Genomic_DNA"/>
</dbReference>
<dbReference type="Gramene" id="mRNA:HanXRQr2_Chr05g0225991">
    <property type="protein sequence ID" value="mRNA:HanXRQr2_Chr05g0225991"/>
    <property type="gene ID" value="HanXRQr2_Chr05g0225991"/>
</dbReference>
<dbReference type="AlphaFoldDB" id="A0A9K3NPM3"/>
<accession>A0A9K3NPM3</accession>
<reference evidence="1" key="2">
    <citation type="submission" date="2020-06" db="EMBL/GenBank/DDBJ databases">
        <title>Helianthus annuus Genome sequencing and assembly Release 2.</title>
        <authorList>
            <person name="Gouzy J."/>
            <person name="Langlade N."/>
            <person name="Munos S."/>
        </authorList>
    </citation>
    <scope>NUCLEOTIDE SEQUENCE</scope>
    <source>
        <tissue evidence="1">Leaves</tissue>
    </source>
</reference>
<comment type="caution">
    <text evidence="1">The sequence shown here is derived from an EMBL/GenBank/DDBJ whole genome shotgun (WGS) entry which is preliminary data.</text>
</comment>
<proteinExistence type="predicted"/>
<organism evidence="1 2">
    <name type="scientific">Helianthus annuus</name>
    <name type="common">Common sunflower</name>
    <dbReference type="NCBI Taxonomy" id="4232"/>
    <lineage>
        <taxon>Eukaryota</taxon>
        <taxon>Viridiplantae</taxon>
        <taxon>Streptophyta</taxon>
        <taxon>Embryophyta</taxon>
        <taxon>Tracheophyta</taxon>
        <taxon>Spermatophyta</taxon>
        <taxon>Magnoliopsida</taxon>
        <taxon>eudicotyledons</taxon>
        <taxon>Gunneridae</taxon>
        <taxon>Pentapetalae</taxon>
        <taxon>asterids</taxon>
        <taxon>campanulids</taxon>
        <taxon>Asterales</taxon>
        <taxon>Asteraceae</taxon>
        <taxon>Asteroideae</taxon>
        <taxon>Heliantheae alliance</taxon>
        <taxon>Heliantheae</taxon>
        <taxon>Helianthus</taxon>
    </lineage>
</organism>
<protein>
    <submittedName>
        <fullName evidence="1">Uncharacterized protein</fullName>
    </submittedName>
</protein>
<dbReference type="Proteomes" id="UP000215914">
    <property type="component" value="Unassembled WGS sequence"/>
</dbReference>
<sequence length="49" mass="5279">MDRLTACCTFAGVSDMSAGETTPRQSVAYVDLTGDCHWFHLHCGVSPTC</sequence>